<feature type="region of interest" description="Disordered" evidence="1">
    <location>
        <begin position="42"/>
        <end position="63"/>
    </location>
</feature>
<accession>A0A2I0V9H8</accession>
<dbReference type="EMBL" id="KZ504016">
    <property type="protein sequence ID" value="PKU60050.1"/>
    <property type="molecule type" value="Genomic_DNA"/>
</dbReference>
<keyword evidence="3" id="KW-1185">Reference proteome</keyword>
<name>A0A2I0V9H8_9ASPA</name>
<evidence type="ECO:0000256" key="1">
    <source>
        <dbReference type="SAM" id="MobiDB-lite"/>
    </source>
</evidence>
<dbReference type="AlphaFoldDB" id="A0A2I0V9H8"/>
<organism evidence="2 3">
    <name type="scientific">Dendrobium catenatum</name>
    <dbReference type="NCBI Taxonomy" id="906689"/>
    <lineage>
        <taxon>Eukaryota</taxon>
        <taxon>Viridiplantae</taxon>
        <taxon>Streptophyta</taxon>
        <taxon>Embryophyta</taxon>
        <taxon>Tracheophyta</taxon>
        <taxon>Spermatophyta</taxon>
        <taxon>Magnoliopsida</taxon>
        <taxon>Liliopsida</taxon>
        <taxon>Asparagales</taxon>
        <taxon>Orchidaceae</taxon>
        <taxon>Epidendroideae</taxon>
        <taxon>Malaxideae</taxon>
        <taxon>Dendrobiinae</taxon>
        <taxon>Dendrobium</taxon>
    </lineage>
</organism>
<reference evidence="2 3" key="1">
    <citation type="journal article" date="2016" name="Sci. Rep.">
        <title>The Dendrobium catenatum Lindl. genome sequence provides insights into polysaccharide synthase, floral development and adaptive evolution.</title>
        <authorList>
            <person name="Zhang G.Q."/>
            <person name="Xu Q."/>
            <person name="Bian C."/>
            <person name="Tsai W.C."/>
            <person name="Yeh C.M."/>
            <person name="Liu K.W."/>
            <person name="Yoshida K."/>
            <person name="Zhang L.S."/>
            <person name="Chang S.B."/>
            <person name="Chen F."/>
            <person name="Shi Y."/>
            <person name="Su Y.Y."/>
            <person name="Zhang Y.Q."/>
            <person name="Chen L.J."/>
            <person name="Yin Y."/>
            <person name="Lin M."/>
            <person name="Huang H."/>
            <person name="Deng H."/>
            <person name="Wang Z.W."/>
            <person name="Zhu S.L."/>
            <person name="Zhao X."/>
            <person name="Deng C."/>
            <person name="Niu S.C."/>
            <person name="Huang J."/>
            <person name="Wang M."/>
            <person name="Liu G.H."/>
            <person name="Yang H.J."/>
            <person name="Xiao X.J."/>
            <person name="Hsiao Y.Y."/>
            <person name="Wu W.L."/>
            <person name="Chen Y.Y."/>
            <person name="Mitsuda N."/>
            <person name="Ohme-Takagi M."/>
            <person name="Luo Y.B."/>
            <person name="Van de Peer Y."/>
            <person name="Liu Z.J."/>
        </authorList>
    </citation>
    <scope>NUCLEOTIDE SEQUENCE [LARGE SCALE GENOMIC DNA]</scope>
    <source>
        <tissue evidence="2">The whole plant</tissue>
    </source>
</reference>
<evidence type="ECO:0000313" key="2">
    <source>
        <dbReference type="EMBL" id="PKU60050.1"/>
    </source>
</evidence>
<sequence length="63" mass="7055">MDGDLSNIPFKISIKAFLLYPRRSGKSKEEVAFTHFAKKPQCLGPITDHPRNHKKEGDGVESS</sequence>
<proteinExistence type="predicted"/>
<evidence type="ECO:0000313" key="3">
    <source>
        <dbReference type="Proteomes" id="UP000233837"/>
    </source>
</evidence>
<dbReference type="Proteomes" id="UP000233837">
    <property type="component" value="Unassembled WGS sequence"/>
</dbReference>
<protein>
    <submittedName>
        <fullName evidence="2">Uncharacterized protein</fullName>
    </submittedName>
</protein>
<gene>
    <name evidence="2" type="ORF">MA16_Dca017036</name>
</gene>
<reference evidence="2 3" key="2">
    <citation type="journal article" date="2017" name="Nature">
        <title>The Apostasia genome and the evolution of orchids.</title>
        <authorList>
            <person name="Zhang G.Q."/>
            <person name="Liu K.W."/>
            <person name="Li Z."/>
            <person name="Lohaus R."/>
            <person name="Hsiao Y.Y."/>
            <person name="Niu S.C."/>
            <person name="Wang J.Y."/>
            <person name="Lin Y.C."/>
            <person name="Xu Q."/>
            <person name="Chen L.J."/>
            <person name="Yoshida K."/>
            <person name="Fujiwara S."/>
            <person name="Wang Z.W."/>
            <person name="Zhang Y.Q."/>
            <person name="Mitsuda N."/>
            <person name="Wang M."/>
            <person name="Liu G.H."/>
            <person name="Pecoraro L."/>
            <person name="Huang H.X."/>
            <person name="Xiao X.J."/>
            <person name="Lin M."/>
            <person name="Wu X.Y."/>
            <person name="Wu W.L."/>
            <person name="Chen Y.Y."/>
            <person name="Chang S.B."/>
            <person name="Sakamoto S."/>
            <person name="Ohme-Takagi M."/>
            <person name="Yagi M."/>
            <person name="Zeng S.J."/>
            <person name="Shen C.Y."/>
            <person name="Yeh C.M."/>
            <person name="Luo Y.B."/>
            <person name="Tsai W.C."/>
            <person name="Van de Peer Y."/>
            <person name="Liu Z.J."/>
        </authorList>
    </citation>
    <scope>NUCLEOTIDE SEQUENCE [LARGE SCALE GENOMIC DNA]</scope>
    <source>
        <tissue evidence="2">The whole plant</tissue>
    </source>
</reference>